<sequence>MPSDEELIKEIHQGSQAAMEVLVRRHYKMIFAYLYRRTADYHISLDLTQETLIRMMKSLSIYKEQGKFAHWLLTLAVNICRDYYRSRQYKESLTTPLQNSMPFEPYSNVEDLLNQQEVRIHIQSALQELSDSQREAIVLKYYHEMKVSEIAQTTSSQESAVKSRLFQGIAKLKRILGRMVADEENQG</sequence>
<evidence type="ECO:0000259" key="7">
    <source>
        <dbReference type="Pfam" id="PF08281"/>
    </source>
</evidence>
<dbReference type="InterPro" id="IPR013324">
    <property type="entry name" value="RNA_pol_sigma_r3/r4-like"/>
</dbReference>
<dbReference type="AlphaFoldDB" id="A0A6B8RT00"/>
<evidence type="ECO:0000256" key="5">
    <source>
        <dbReference type="ARBA" id="ARBA00023163"/>
    </source>
</evidence>
<dbReference type="Pfam" id="PF08281">
    <property type="entry name" value="Sigma70_r4_2"/>
    <property type="match status" value="1"/>
</dbReference>
<comment type="similarity">
    <text evidence="1">Belongs to the sigma-70 factor family. ECF subfamily.</text>
</comment>
<evidence type="ECO:0000256" key="2">
    <source>
        <dbReference type="ARBA" id="ARBA00023015"/>
    </source>
</evidence>
<evidence type="ECO:0000256" key="4">
    <source>
        <dbReference type="ARBA" id="ARBA00023125"/>
    </source>
</evidence>
<dbReference type="InterPro" id="IPR014284">
    <property type="entry name" value="RNA_pol_sigma-70_dom"/>
</dbReference>
<keyword evidence="4" id="KW-0238">DNA-binding</keyword>
<dbReference type="EMBL" id="CP034235">
    <property type="protein sequence ID" value="QGQ98573.1"/>
    <property type="molecule type" value="Genomic_DNA"/>
</dbReference>
<reference evidence="9" key="1">
    <citation type="submission" date="2018-11" db="EMBL/GenBank/DDBJ databases">
        <title>Complete genome sequence of Paenibacillus sp. ML311-T8.</title>
        <authorList>
            <person name="Nam Y.-D."/>
            <person name="Kang J."/>
            <person name="Chung W.-H."/>
            <person name="Park Y.S."/>
        </authorList>
    </citation>
    <scope>NUCLEOTIDE SEQUENCE [LARGE SCALE GENOMIC DNA]</scope>
    <source>
        <strain evidence="9">ML311-T8</strain>
    </source>
</reference>
<dbReference type="GO" id="GO:0003677">
    <property type="term" value="F:DNA binding"/>
    <property type="evidence" value="ECO:0007669"/>
    <property type="project" value="UniProtKB-KW"/>
</dbReference>
<feature type="domain" description="RNA polymerase sigma factor 70 region 4 type 2" evidence="7">
    <location>
        <begin position="122"/>
        <end position="172"/>
    </location>
</feature>
<dbReference type="OrthoDB" id="9785675at2"/>
<dbReference type="RefSeq" id="WP_155703682.1">
    <property type="nucleotide sequence ID" value="NZ_CP034235.1"/>
</dbReference>
<keyword evidence="5" id="KW-0804">Transcription</keyword>
<keyword evidence="2" id="KW-0805">Transcription regulation</keyword>
<dbReference type="Proteomes" id="UP000426246">
    <property type="component" value="Chromosome"/>
</dbReference>
<dbReference type="PANTHER" id="PTHR43133">
    <property type="entry name" value="RNA POLYMERASE ECF-TYPE SIGMA FACTO"/>
    <property type="match status" value="1"/>
</dbReference>
<dbReference type="Gene3D" id="1.10.10.10">
    <property type="entry name" value="Winged helix-like DNA-binding domain superfamily/Winged helix DNA-binding domain"/>
    <property type="match status" value="1"/>
</dbReference>
<keyword evidence="3" id="KW-0731">Sigma factor</keyword>
<dbReference type="InterPro" id="IPR007627">
    <property type="entry name" value="RNA_pol_sigma70_r2"/>
</dbReference>
<keyword evidence="9" id="KW-1185">Reference proteome</keyword>
<dbReference type="InterPro" id="IPR036388">
    <property type="entry name" value="WH-like_DNA-bd_sf"/>
</dbReference>
<evidence type="ECO:0000256" key="3">
    <source>
        <dbReference type="ARBA" id="ARBA00023082"/>
    </source>
</evidence>
<dbReference type="InterPro" id="IPR013325">
    <property type="entry name" value="RNA_pol_sigma_r2"/>
</dbReference>
<dbReference type="InterPro" id="IPR039425">
    <property type="entry name" value="RNA_pol_sigma-70-like"/>
</dbReference>
<feature type="domain" description="RNA polymerase sigma-70 region 2" evidence="6">
    <location>
        <begin position="22"/>
        <end position="88"/>
    </location>
</feature>
<evidence type="ECO:0000313" key="9">
    <source>
        <dbReference type="Proteomes" id="UP000426246"/>
    </source>
</evidence>
<dbReference type="PANTHER" id="PTHR43133:SF52">
    <property type="entry name" value="ECF RNA POLYMERASE SIGMA FACTOR SIGL"/>
    <property type="match status" value="1"/>
</dbReference>
<dbReference type="CDD" id="cd06171">
    <property type="entry name" value="Sigma70_r4"/>
    <property type="match status" value="1"/>
</dbReference>
<gene>
    <name evidence="8" type="ORF">EHS13_28685</name>
</gene>
<dbReference type="GO" id="GO:0006352">
    <property type="term" value="P:DNA-templated transcription initiation"/>
    <property type="evidence" value="ECO:0007669"/>
    <property type="project" value="InterPro"/>
</dbReference>
<organism evidence="8 9">
    <name type="scientific">Paenibacillus psychroresistens</name>
    <dbReference type="NCBI Taxonomy" id="1778678"/>
    <lineage>
        <taxon>Bacteria</taxon>
        <taxon>Bacillati</taxon>
        <taxon>Bacillota</taxon>
        <taxon>Bacilli</taxon>
        <taxon>Bacillales</taxon>
        <taxon>Paenibacillaceae</taxon>
        <taxon>Paenibacillus</taxon>
    </lineage>
</organism>
<protein>
    <submittedName>
        <fullName evidence="8">RNA polymerase sigma factor</fullName>
    </submittedName>
</protein>
<dbReference type="NCBIfam" id="TIGR02937">
    <property type="entry name" value="sigma70-ECF"/>
    <property type="match status" value="1"/>
</dbReference>
<evidence type="ECO:0000256" key="1">
    <source>
        <dbReference type="ARBA" id="ARBA00010641"/>
    </source>
</evidence>
<accession>A0A6B8RT00</accession>
<proteinExistence type="inferred from homology"/>
<dbReference type="GO" id="GO:0016987">
    <property type="term" value="F:sigma factor activity"/>
    <property type="evidence" value="ECO:0007669"/>
    <property type="project" value="UniProtKB-KW"/>
</dbReference>
<dbReference type="KEGG" id="ppsc:EHS13_28685"/>
<dbReference type="SUPFAM" id="SSF88659">
    <property type="entry name" value="Sigma3 and sigma4 domains of RNA polymerase sigma factors"/>
    <property type="match status" value="1"/>
</dbReference>
<dbReference type="InterPro" id="IPR013249">
    <property type="entry name" value="RNA_pol_sigma70_r4_t2"/>
</dbReference>
<evidence type="ECO:0000259" key="6">
    <source>
        <dbReference type="Pfam" id="PF04542"/>
    </source>
</evidence>
<evidence type="ECO:0000313" key="8">
    <source>
        <dbReference type="EMBL" id="QGQ98573.1"/>
    </source>
</evidence>
<dbReference type="Gene3D" id="1.10.1740.10">
    <property type="match status" value="1"/>
</dbReference>
<dbReference type="Pfam" id="PF04542">
    <property type="entry name" value="Sigma70_r2"/>
    <property type="match status" value="1"/>
</dbReference>
<dbReference type="SUPFAM" id="SSF88946">
    <property type="entry name" value="Sigma2 domain of RNA polymerase sigma factors"/>
    <property type="match status" value="1"/>
</dbReference>
<name>A0A6B8RT00_9BACL</name>